<evidence type="ECO:0000259" key="10">
    <source>
        <dbReference type="PROSITE" id="PS50113"/>
    </source>
</evidence>
<dbReference type="GO" id="GO:0006355">
    <property type="term" value="P:regulation of DNA-templated transcription"/>
    <property type="evidence" value="ECO:0007669"/>
    <property type="project" value="InterPro"/>
</dbReference>
<dbReference type="SUPFAM" id="SSF47384">
    <property type="entry name" value="Homodimeric domain of signal transducing histidine kinase"/>
    <property type="match status" value="1"/>
</dbReference>
<dbReference type="Gene3D" id="1.10.287.130">
    <property type="match status" value="1"/>
</dbReference>
<dbReference type="SUPFAM" id="SSF47226">
    <property type="entry name" value="Histidine-containing phosphotransfer domain, HPT domain"/>
    <property type="match status" value="1"/>
</dbReference>
<evidence type="ECO:0000256" key="1">
    <source>
        <dbReference type="ARBA" id="ARBA00000085"/>
    </source>
</evidence>
<keyword evidence="6" id="KW-0812">Transmembrane</keyword>
<evidence type="ECO:0000256" key="3">
    <source>
        <dbReference type="ARBA" id="ARBA00022553"/>
    </source>
</evidence>
<dbReference type="InterPro" id="IPR000014">
    <property type="entry name" value="PAS"/>
</dbReference>
<dbReference type="EC" id="2.7.13.3" evidence="2"/>
<dbReference type="SMART" id="SM00388">
    <property type="entry name" value="HisKA"/>
    <property type="match status" value="1"/>
</dbReference>
<proteinExistence type="predicted"/>
<dbReference type="InterPro" id="IPR001789">
    <property type="entry name" value="Sig_transdc_resp-reg_receiver"/>
</dbReference>
<dbReference type="Pfam" id="PF02518">
    <property type="entry name" value="HATPase_c"/>
    <property type="match status" value="1"/>
</dbReference>
<keyword evidence="4" id="KW-0902">Two-component regulatory system</keyword>
<dbReference type="Gene3D" id="3.30.565.10">
    <property type="entry name" value="Histidine kinase-like ATPase, C-terminal domain"/>
    <property type="match status" value="1"/>
</dbReference>
<dbReference type="CDD" id="cd17546">
    <property type="entry name" value="REC_hyHK_CKI1_RcsC-like"/>
    <property type="match status" value="1"/>
</dbReference>
<dbReference type="CDD" id="cd00082">
    <property type="entry name" value="HisKA"/>
    <property type="match status" value="1"/>
</dbReference>
<dbReference type="GO" id="GO:0005886">
    <property type="term" value="C:plasma membrane"/>
    <property type="evidence" value="ECO:0007669"/>
    <property type="project" value="UniProtKB-SubCell"/>
</dbReference>
<feature type="domain" description="Response regulatory" evidence="8">
    <location>
        <begin position="591"/>
        <end position="707"/>
    </location>
</feature>
<sequence>MTLVFLVSLGGFSVLLGRVVLNEMDSITSITTDAASKLVTRNLAQGQVDFLRLKETVRAAEDGGDLDELRAKFDLYYSRIKTFQNSPKLEELRTNSEIVDLLVRVRSRLDRLVPLIEGADEGLRKGLPELSRIILENEFDAQTLVEQGVLIETRTRTNTKQRLSQTLQLLGGVLIVLVVALGLAGLITARQFRRGQILSAANKAAAARMRTMVTSSLDAILMLDKRGRILSFNGAAEDVFGYSRTEALGQSMVDLIVPDHLRRFCIENVANFLATGEGQLVDRGLLQMEGRKKSGKIFPVELSMSSSQAGSDLVFVCFMRDITDRAESEEALRRARDDALAGERAKANLLTVMSHEIRTPLNGILGSIELLETTGMLAEEKRYLQAMRISAELLLHHVNEVLELSRLEAGGEAEQIRSFDLQDLVAGLVDGQQAAASARGNKLYLQCRLDDQPIVMGRAEGLQQALLNLVGNALKFTQNGDVVVEVERLGDETGRVEFRVCDTGQGISQTNLGRVFEEFVTLDSSYSRKREGTGLGLAITRRLIEKMGGEISVESELGEGSLFRFAVPLPAAFKRVPTHATDRPISVAPKRLLVVEDNDINRMLLEKMLQRQGHQVESAVGGAEGVEAVTNNKYDLVFMDISMPGMDGIQALKKIRKFELAEDSTIIALTAHAAADDCDRILQAGFAEVLTKPVTQAKLAEAIERHTSETNPKLSEMETSDIQQFVAALGEERAQGYLTTFCQDVAQLQKALDDSGTVDEEQQSEAHRLAGSAAVLGLVALRSCMLEIEAATPQTELPLGALELAWSEAGVLLAPHLAGKSA</sequence>
<dbReference type="RefSeq" id="WP_158981466.1">
    <property type="nucleotide sequence ID" value="NZ_WSFO01000015.1"/>
</dbReference>
<dbReference type="InterPro" id="IPR003661">
    <property type="entry name" value="HisK_dim/P_dom"/>
</dbReference>
<dbReference type="Pfam" id="PF01627">
    <property type="entry name" value="Hpt"/>
    <property type="match status" value="1"/>
</dbReference>
<dbReference type="EMBL" id="WSFO01000015">
    <property type="protein sequence ID" value="KAE9626545.1"/>
    <property type="molecule type" value="Genomic_DNA"/>
</dbReference>
<dbReference type="PRINTS" id="PR00344">
    <property type="entry name" value="BCTRLSENSOR"/>
</dbReference>
<evidence type="ECO:0000259" key="7">
    <source>
        <dbReference type="PROSITE" id="PS50109"/>
    </source>
</evidence>
<evidence type="ECO:0000256" key="4">
    <source>
        <dbReference type="ARBA" id="ARBA00023012"/>
    </source>
</evidence>
<dbReference type="PROSITE" id="PS50110">
    <property type="entry name" value="RESPONSE_REGULATORY"/>
    <property type="match status" value="1"/>
</dbReference>
<keyword evidence="3 5" id="KW-0597">Phosphoprotein</keyword>
<dbReference type="Gene3D" id="3.30.450.20">
    <property type="entry name" value="PAS domain"/>
    <property type="match status" value="1"/>
</dbReference>
<dbReference type="InterPro" id="IPR036641">
    <property type="entry name" value="HPT_dom_sf"/>
</dbReference>
<dbReference type="SMART" id="SM00091">
    <property type="entry name" value="PAS"/>
    <property type="match status" value="1"/>
</dbReference>
<dbReference type="GO" id="GO:0005524">
    <property type="term" value="F:ATP binding"/>
    <property type="evidence" value="ECO:0007669"/>
    <property type="project" value="UniProtKB-KW"/>
</dbReference>
<dbReference type="AlphaFoldDB" id="A0A6A4RBA0"/>
<dbReference type="InterPro" id="IPR035965">
    <property type="entry name" value="PAS-like_dom_sf"/>
</dbReference>
<dbReference type="SUPFAM" id="SSF52172">
    <property type="entry name" value="CheY-like"/>
    <property type="match status" value="1"/>
</dbReference>
<dbReference type="PROSITE" id="PS50113">
    <property type="entry name" value="PAC"/>
    <property type="match status" value="1"/>
</dbReference>
<evidence type="ECO:0000256" key="6">
    <source>
        <dbReference type="SAM" id="Phobius"/>
    </source>
</evidence>
<feature type="domain" description="PAS" evidence="9">
    <location>
        <begin position="205"/>
        <end position="259"/>
    </location>
</feature>
<dbReference type="SUPFAM" id="SSF55785">
    <property type="entry name" value="PYP-like sensor domain (PAS domain)"/>
    <property type="match status" value="1"/>
</dbReference>
<name>A0A6A4RBA0_9RHOB</name>
<accession>A0A6A4RBA0</accession>
<dbReference type="CDD" id="cd00130">
    <property type="entry name" value="PAS"/>
    <property type="match status" value="1"/>
</dbReference>
<feature type="domain" description="Histidine kinase" evidence="7">
    <location>
        <begin position="352"/>
        <end position="571"/>
    </location>
</feature>
<dbReference type="SMART" id="SM00387">
    <property type="entry name" value="HATPase_c"/>
    <property type="match status" value="1"/>
</dbReference>
<dbReference type="Proteomes" id="UP000441586">
    <property type="component" value="Unassembled WGS sequence"/>
</dbReference>
<dbReference type="CDD" id="cd16922">
    <property type="entry name" value="HATPase_EvgS-ArcB-TorS-like"/>
    <property type="match status" value="1"/>
</dbReference>
<dbReference type="Gene3D" id="3.40.50.2300">
    <property type="match status" value="1"/>
</dbReference>
<keyword evidence="6" id="KW-0472">Membrane</keyword>
<dbReference type="PANTHER" id="PTHR45339">
    <property type="entry name" value="HYBRID SIGNAL TRANSDUCTION HISTIDINE KINASE J"/>
    <property type="match status" value="1"/>
</dbReference>
<evidence type="ECO:0000313" key="11">
    <source>
        <dbReference type="EMBL" id="KAE9626545.1"/>
    </source>
</evidence>
<dbReference type="InterPro" id="IPR011006">
    <property type="entry name" value="CheY-like_superfamily"/>
</dbReference>
<dbReference type="InterPro" id="IPR000700">
    <property type="entry name" value="PAS-assoc_C"/>
</dbReference>
<evidence type="ECO:0000259" key="8">
    <source>
        <dbReference type="PROSITE" id="PS50110"/>
    </source>
</evidence>
<dbReference type="GO" id="GO:0000155">
    <property type="term" value="F:phosphorelay sensor kinase activity"/>
    <property type="evidence" value="ECO:0007669"/>
    <property type="project" value="InterPro"/>
</dbReference>
<dbReference type="InterPro" id="IPR008207">
    <property type="entry name" value="Sig_transdc_His_kin_Hpt_dom"/>
</dbReference>
<dbReference type="NCBIfam" id="TIGR00229">
    <property type="entry name" value="sensory_box"/>
    <property type="match status" value="1"/>
</dbReference>
<dbReference type="PROSITE" id="PS50112">
    <property type="entry name" value="PAS"/>
    <property type="match status" value="1"/>
</dbReference>
<protein>
    <recommendedName>
        <fullName evidence="2">histidine kinase</fullName>
        <ecNumber evidence="2">2.7.13.3</ecNumber>
    </recommendedName>
</protein>
<dbReference type="InterPro" id="IPR036097">
    <property type="entry name" value="HisK_dim/P_sf"/>
</dbReference>
<evidence type="ECO:0000256" key="2">
    <source>
        <dbReference type="ARBA" id="ARBA00012438"/>
    </source>
</evidence>
<dbReference type="InterPro" id="IPR005467">
    <property type="entry name" value="His_kinase_dom"/>
</dbReference>
<dbReference type="Pfam" id="PF00512">
    <property type="entry name" value="HisKA"/>
    <property type="match status" value="1"/>
</dbReference>
<organism evidence="11 12">
    <name type="scientific">Parasedimentitalea maritima</name>
    <dbReference type="NCBI Taxonomy" id="2578117"/>
    <lineage>
        <taxon>Bacteria</taxon>
        <taxon>Pseudomonadati</taxon>
        <taxon>Pseudomonadota</taxon>
        <taxon>Alphaproteobacteria</taxon>
        <taxon>Rhodobacterales</taxon>
        <taxon>Paracoccaceae</taxon>
        <taxon>Parasedimentitalea</taxon>
    </lineage>
</organism>
<dbReference type="InterPro" id="IPR013767">
    <property type="entry name" value="PAS_fold"/>
</dbReference>
<dbReference type="Gene3D" id="1.20.120.160">
    <property type="entry name" value="HPT domain"/>
    <property type="match status" value="1"/>
</dbReference>
<dbReference type="Pfam" id="PF00072">
    <property type="entry name" value="Response_reg"/>
    <property type="match status" value="1"/>
</dbReference>
<reference evidence="11 12" key="1">
    <citation type="submission" date="2019-12" db="EMBL/GenBank/DDBJ databases">
        <authorList>
            <person name="Zhang Y.-J."/>
        </authorList>
    </citation>
    <scope>NUCLEOTIDE SEQUENCE [LARGE SCALE GENOMIC DNA]</scope>
    <source>
        <strain evidence="11 12">H18S-6</strain>
    </source>
</reference>
<gene>
    <name evidence="11" type="ORF">GP644_21100</name>
</gene>
<dbReference type="SUPFAM" id="SSF55874">
    <property type="entry name" value="ATPase domain of HSP90 chaperone/DNA topoisomerase II/histidine kinase"/>
    <property type="match status" value="1"/>
</dbReference>
<dbReference type="InterPro" id="IPR036890">
    <property type="entry name" value="HATPase_C_sf"/>
</dbReference>
<dbReference type="PANTHER" id="PTHR45339:SF5">
    <property type="entry name" value="HISTIDINE KINASE"/>
    <property type="match status" value="1"/>
</dbReference>
<feature type="modified residue" description="4-aspartylphosphate" evidence="5">
    <location>
        <position position="640"/>
    </location>
</feature>
<dbReference type="InterPro" id="IPR004358">
    <property type="entry name" value="Sig_transdc_His_kin-like_C"/>
</dbReference>
<feature type="transmembrane region" description="Helical" evidence="6">
    <location>
        <begin position="169"/>
        <end position="189"/>
    </location>
</feature>
<comment type="caution">
    <text evidence="11">The sequence shown here is derived from an EMBL/GenBank/DDBJ whole genome shotgun (WGS) entry which is preliminary data.</text>
</comment>
<evidence type="ECO:0000313" key="12">
    <source>
        <dbReference type="Proteomes" id="UP000441586"/>
    </source>
</evidence>
<dbReference type="InterPro" id="IPR003594">
    <property type="entry name" value="HATPase_dom"/>
</dbReference>
<evidence type="ECO:0000256" key="5">
    <source>
        <dbReference type="PROSITE-ProRule" id="PRU00169"/>
    </source>
</evidence>
<dbReference type="PROSITE" id="PS50109">
    <property type="entry name" value="HIS_KIN"/>
    <property type="match status" value="1"/>
</dbReference>
<dbReference type="Pfam" id="PF00989">
    <property type="entry name" value="PAS"/>
    <property type="match status" value="1"/>
</dbReference>
<feature type="domain" description="PAC" evidence="10">
    <location>
        <begin position="279"/>
        <end position="334"/>
    </location>
</feature>
<comment type="catalytic activity">
    <reaction evidence="1">
        <text>ATP + protein L-histidine = ADP + protein N-phospho-L-histidine.</text>
        <dbReference type="EC" id="2.7.13.3"/>
    </reaction>
</comment>
<dbReference type="SMART" id="SM00448">
    <property type="entry name" value="REC"/>
    <property type="match status" value="1"/>
</dbReference>
<keyword evidence="6" id="KW-1133">Transmembrane helix</keyword>
<evidence type="ECO:0000259" key="9">
    <source>
        <dbReference type="PROSITE" id="PS50112"/>
    </source>
</evidence>